<evidence type="ECO:0000313" key="2">
    <source>
        <dbReference type="Proteomes" id="UP000314294"/>
    </source>
</evidence>
<protein>
    <submittedName>
        <fullName evidence="1">Testin</fullName>
    </submittedName>
</protein>
<dbReference type="Proteomes" id="UP000314294">
    <property type="component" value="Unassembled WGS sequence"/>
</dbReference>
<keyword evidence="2" id="KW-1185">Reference proteome</keyword>
<sequence length="52" mass="6341">MTLGHEFGAGASCLKCEERCDGFELHFWRYVRGREEWREGRKEEREERDDTF</sequence>
<evidence type="ECO:0000313" key="1">
    <source>
        <dbReference type="EMBL" id="TNN22274.1"/>
    </source>
</evidence>
<gene>
    <name evidence="1" type="primary">tes</name>
    <name evidence="1" type="ORF">EYF80_067612</name>
</gene>
<dbReference type="OrthoDB" id="10069167at2759"/>
<dbReference type="AlphaFoldDB" id="A0A4Z2E0J1"/>
<proteinExistence type="predicted"/>
<accession>A0A4Z2E0J1</accession>
<name>A0A4Z2E0J1_9TELE</name>
<reference evidence="1 2" key="1">
    <citation type="submission" date="2019-03" db="EMBL/GenBank/DDBJ databases">
        <title>First draft genome of Liparis tanakae, snailfish: a comprehensive survey of snailfish specific genes.</title>
        <authorList>
            <person name="Kim W."/>
            <person name="Song I."/>
            <person name="Jeong J.-H."/>
            <person name="Kim D."/>
            <person name="Kim S."/>
            <person name="Ryu S."/>
            <person name="Song J.Y."/>
            <person name="Lee S.K."/>
        </authorList>
    </citation>
    <scope>NUCLEOTIDE SEQUENCE [LARGE SCALE GENOMIC DNA]</scope>
    <source>
        <tissue evidence="1">Muscle</tissue>
    </source>
</reference>
<comment type="caution">
    <text evidence="1">The sequence shown here is derived from an EMBL/GenBank/DDBJ whole genome shotgun (WGS) entry which is preliminary data.</text>
</comment>
<dbReference type="EMBL" id="SRLO01023313">
    <property type="protein sequence ID" value="TNN22274.1"/>
    <property type="molecule type" value="Genomic_DNA"/>
</dbReference>
<organism evidence="1 2">
    <name type="scientific">Liparis tanakae</name>
    <name type="common">Tanaka's snailfish</name>
    <dbReference type="NCBI Taxonomy" id="230148"/>
    <lineage>
        <taxon>Eukaryota</taxon>
        <taxon>Metazoa</taxon>
        <taxon>Chordata</taxon>
        <taxon>Craniata</taxon>
        <taxon>Vertebrata</taxon>
        <taxon>Euteleostomi</taxon>
        <taxon>Actinopterygii</taxon>
        <taxon>Neopterygii</taxon>
        <taxon>Teleostei</taxon>
        <taxon>Neoteleostei</taxon>
        <taxon>Acanthomorphata</taxon>
        <taxon>Eupercaria</taxon>
        <taxon>Perciformes</taxon>
        <taxon>Cottioidei</taxon>
        <taxon>Cottales</taxon>
        <taxon>Liparidae</taxon>
        <taxon>Liparis</taxon>
    </lineage>
</organism>